<feature type="compositionally biased region" description="Pro residues" evidence="1">
    <location>
        <begin position="390"/>
        <end position="405"/>
    </location>
</feature>
<dbReference type="PANTHER" id="PTHR44144">
    <property type="entry name" value="DNAJ HOMOLOG SUBFAMILY C MEMBER 9"/>
    <property type="match status" value="1"/>
</dbReference>
<dbReference type="InterPro" id="IPR036869">
    <property type="entry name" value="J_dom_sf"/>
</dbReference>
<dbReference type="PANTHER" id="PTHR44144:SF1">
    <property type="entry name" value="DNAJ HOMOLOG SUBFAMILY C MEMBER 9"/>
    <property type="match status" value="1"/>
</dbReference>
<dbReference type="GO" id="GO:0005737">
    <property type="term" value="C:cytoplasm"/>
    <property type="evidence" value="ECO:0007669"/>
    <property type="project" value="TreeGrafter"/>
</dbReference>
<evidence type="ECO:0000313" key="3">
    <source>
        <dbReference type="EMBL" id="CZS90068.1"/>
    </source>
</evidence>
<name>A0A1E1JW44_9HELO</name>
<evidence type="ECO:0000256" key="1">
    <source>
        <dbReference type="SAM" id="MobiDB-lite"/>
    </source>
</evidence>
<protein>
    <recommendedName>
        <fullName evidence="2">J domain-containing protein</fullName>
    </recommendedName>
</protein>
<proteinExistence type="predicted"/>
<evidence type="ECO:0000259" key="2">
    <source>
        <dbReference type="PROSITE" id="PS50076"/>
    </source>
</evidence>
<dbReference type="SMART" id="SM00271">
    <property type="entry name" value="DnaJ"/>
    <property type="match status" value="1"/>
</dbReference>
<feature type="compositionally biased region" description="Basic and acidic residues" evidence="1">
    <location>
        <begin position="146"/>
        <end position="155"/>
    </location>
</feature>
<feature type="compositionally biased region" description="Basic and acidic residues" evidence="1">
    <location>
        <begin position="429"/>
        <end position="443"/>
    </location>
</feature>
<feature type="domain" description="J" evidence="2">
    <location>
        <begin position="8"/>
        <end position="76"/>
    </location>
</feature>
<evidence type="ECO:0000313" key="4">
    <source>
        <dbReference type="Proteomes" id="UP000178912"/>
    </source>
</evidence>
<feature type="compositionally biased region" description="Polar residues" evidence="1">
    <location>
        <begin position="333"/>
        <end position="342"/>
    </location>
</feature>
<feature type="compositionally biased region" description="Polar residues" evidence="1">
    <location>
        <begin position="464"/>
        <end position="476"/>
    </location>
</feature>
<dbReference type="PRINTS" id="PR00625">
    <property type="entry name" value="JDOMAIN"/>
</dbReference>
<dbReference type="OrthoDB" id="10250354at2759"/>
<dbReference type="InterPro" id="IPR052594">
    <property type="entry name" value="J_domain-containing_protein"/>
</dbReference>
<feature type="compositionally biased region" description="Basic and acidic residues" evidence="1">
    <location>
        <begin position="212"/>
        <end position="226"/>
    </location>
</feature>
<dbReference type="PROSITE" id="PS00636">
    <property type="entry name" value="DNAJ_1"/>
    <property type="match status" value="1"/>
</dbReference>
<feature type="compositionally biased region" description="Basic and acidic residues" evidence="1">
    <location>
        <begin position="365"/>
        <end position="384"/>
    </location>
</feature>
<accession>A0A1E1JW44</accession>
<dbReference type="InterPro" id="IPR001623">
    <property type="entry name" value="DnaJ_domain"/>
</dbReference>
<dbReference type="GO" id="GO:0031072">
    <property type="term" value="F:heat shock protein binding"/>
    <property type="evidence" value="ECO:0007669"/>
    <property type="project" value="TreeGrafter"/>
</dbReference>
<reference evidence="4" key="1">
    <citation type="submission" date="2016-03" db="EMBL/GenBank/DDBJ databases">
        <authorList>
            <person name="Guldener U."/>
        </authorList>
    </citation>
    <scope>NUCLEOTIDE SEQUENCE [LARGE SCALE GENOMIC DNA]</scope>
    <source>
        <strain evidence="4">04CH-RAC-A.6.1</strain>
    </source>
</reference>
<dbReference type="SUPFAM" id="SSF46565">
    <property type="entry name" value="Chaperone J-domain"/>
    <property type="match status" value="1"/>
</dbReference>
<dbReference type="EMBL" id="FJUX01000004">
    <property type="protein sequence ID" value="CZS90068.1"/>
    <property type="molecule type" value="Genomic_DNA"/>
</dbReference>
<dbReference type="Proteomes" id="UP000178912">
    <property type="component" value="Unassembled WGS sequence"/>
</dbReference>
<dbReference type="PROSITE" id="PS50076">
    <property type="entry name" value="DNAJ_2"/>
    <property type="match status" value="1"/>
</dbReference>
<dbReference type="CDD" id="cd06257">
    <property type="entry name" value="DnaJ"/>
    <property type="match status" value="1"/>
</dbReference>
<feature type="compositionally biased region" description="Basic and acidic residues" evidence="1">
    <location>
        <begin position="164"/>
        <end position="204"/>
    </location>
</feature>
<dbReference type="InterPro" id="IPR018253">
    <property type="entry name" value="DnaJ_domain_CS"/>
</dbReference>
<gene>
    <name evidence="3" type="ORF">RAG0_01206</name>
</gene>
<sequence length="651" mass="73786">MTSILPPDPYKLLGVTKDAKLPEIRSAHRKLVLKCHPDKVQDAALKAIKQDEFQKVQQAYELLSDDSRRLQYDEQVKLFELRKEMGRGNPTPRSNPFEFEVKKAESRANSTPRSNPFEFEVKNAEPRPNSYGRQKVYTYPTGVPRSNEDVYEERHMPRKSASGDSERRRAAAMRDEEMRIREAAARKLDEERQRQKEREKDSSKRAHREKKKSSDKDRRRGTDEKTRSRHATYVEDDSSDDDAHRVAASRADATRAAERKLRHRMEEEIRIREEAVRATEAARHAQSPREAPMTEKWKDHKDFAGAYMQAARRKVAADTDLPHPGMRRAETFSPASSASYRQYTAAPAQAQYSDDDMPKRSSAGRTKESNRRSSETPAVRTEKSSRRRSPPAPTADPYIVEPPSPAAALRGKPTLTSYASAPPVFARDQPSRSKTQEYPRSKEAAMPSLPRASTFQSGDRPRANGSSKPRQDFSSESEPDSPVYAAQRSHSPPQARREPTRYVVENGRTVPIVAPTRSHRSEMREEYPQVASETPRGTPARPPIARKSTSSERPRTNRSQSTKYYQAEPEPEPIVLTARPKLYREGSGQRGSSRGAPGGAYFDKVSYVPNYGHENVIYSAHAAGVQDYGRRGTEGRDREYSSYHRGPVYAS</sequence>
<dbReference type="Gene3D" id="1.10.287.110">
    <property type="entry name" value="DnaJ domain"/>
    <property type="match status" value="1"/>
</dbReference>
<feature type="compositionally biased region" description="Basic and acidic residues" evidence="1">
    <location>
        <begin position="292"/>
        <end position="303"/>
    </location>
</feature>
<feature type="region of interest" description="Disordered" evidence="1">
    <location>
        <begin position="629"/>
        <end position="651"/>
    </location>
</feature>
<dbReference type="Pfam" id="PF00226">
    <property type="entry name" value="DnaJ"/>
    <property type="match status" value="1"/>
</dbReference>
<feature type="region of interest" description="Disordered" evidence="1">
    <location>
        <begin position="103"/>
        <end position="261"/>
    </location>
</feature>
<dbReference type="AlphaFoldDB" id="A0A1E1JW44"/>
<dbReference type="FunFam" id="1.10.287.110:FF:000073">
    <property type="entry name" value="DnaJ domain protein"/>
    <property type="match status" value="1"/>
</dbReference>
<keyword evidence="4" id="KW-1185">Reference proteome</keyword>
<feature type="region of interest" description="Disordered" evidence="1">
    <location>
        <begin position="276"/>
        <end position="600"/>
    </location>
</feature>
<organism evidence="3 4">
    <name type="scientific">Rhynchosporium agropyri</name>
    <dbReference type="NCBI Taxonomy" id="914238"/>
    <lineage>
        <taxon>Eukaryota</taxon>
        <taxon>Fungi</taxon>
        <taxon>Dikarya</taxon>
        <taxon>Ascomycota</taxon>
        <taxon>Pezizomycotina</taxon>
        <taxon>Leotiomycetes</taxon>
        <taxon>Helotiales</taxon>
        <taxon>Ploettnerulaceae</taxon>
        <taxon>Rhynchosporium</taxon>
    </lineage>
</organism>
<feature type="compositionally biased region" description="Basic and acidic residues" evidence="1">
    <location>
        <begin position="252"/>
        <end position="261"/>
    </location>
</feature>
<feature type="compositionally biased region" description="Basic and acidic residues" evidence="1">
    <location>
        <begin position="629"/>
        <end position="642"/>
    </location>
</feature>
<dbReference type="GO" id="GO:0005634">
    <property type="term" value="C:nucleus"/>
    <property type="evidence" value="ECO:0007669"/>
    <property type="project" value="TreeGrafter"/>
</dbReference>